<protein>
    <submittedName>
        <fullName evidence="9">Undecaprenyl-phosphate 4-deoxy-4-formamido-L-arabinose transferase</fullName>
        <ecNumber evidence="9">2.4.2.53</ecNumber>
    </submittedName>
</protein>
<evidence type="ECO:0000313" key="10">
    <source>
        <dbReference type="Proteomes" id="UP000076079"/>
    </source>
</evidence>
<evidence type="ECO:0000256" key="6">
    <source>
        <dbReference type="ARBA" id="ARBA00022989"/>
    </source>
</evidence>
<keyword evidence="5" id="KW-0448">Lipopolysaccharide biosynthesis</keyword>
<dbReference type="GO" id="GO:0005886">
    <property type="term" value="C:plasma membrane"/>
    <property type="evidence" value="ECO:0007669"/>
    <property type="project" value="TreeGrafter"/>
</dbReference>
<evidence type="ECO:0000256" key="1">
    <source>
        <dbReference type="ARBA" id="ARBA00022475"/>
    </source>
</evidence>
<dbReference type="KEGG" id="abac:LuPra_05920"/>
<reference evidence="10" key="2">
    <citation type="submission" date="2016-04" db="EMBL/GenBank/DDBJ databases">
        <title>First Complete Genome Sequence of a Subdivision 6 Acidobacterium.</title>
        <authorList>
            <person name="Huang S."/>
            <person name="Vieira S."/>
            <person name="Bunk B."/>
            <person name="Riedel T."/>
            <person name="Sproeer C."/>
            <person name="Overmann J."/>
        </authorList>
    </citation>
    <scope>NUCLEOTIDE SEQUENCE [LARGE SCALE GENOMIC DNA]</scope>
    <source>
        <strain evidence="10">DSM 100886 HEG_-6_39</strain>
    </source>
</reference>
<evidence type="ECO:0000256" key="7">
    <source>
        <dbReference type="ARBA" id="ARBA00023136"/>
    </source>
</evidence>
<dbReference type="GO" id="GO:0009103">
    <property type="term" value="P:lipopolysaccharide biosynthetic process"/>
    <property type="evidence" value="ECO:0007669"/>
    <property type="project" value="UniProtKB-KW"/>
</dbReference>
<keyword evidence="3 9" id="KW-0808">Transferase</keyword>
<accession>A0A143PXW7</accession>
<dbReference type="CDD" id="cd04179">
    <property type="entry name" value="DPM_DPG-synthase_like"/>
    <property type="match status" value="1"/>
</dbReference>
<dbReference type="InterPro" id="IPR001173">
    <property type="entry name" value="Glyco_trans_2-like"/>
</dbReference>
<dbReference type="Gene3D" id="3.90.550.10">
    <property type="entry name" value="Spore Coat Polysaccharide Biosynthesis Protein SpsA, Chain A"/>
    <property type="match status" value="1"/>
</dbReference>
<dbReference type="EC" id="2.4.2.53" evidence="9"/>
<gene>
    <name evidence="9" type="primary">arnC_7</name>
    <name evidence="9" type="ORF">LuPra_05920</name>
</gene>
<dbReference type="InterPro" id="IPR029044">
    <property type="entry name" value="Nucleotide-diphossugar_trans"/>
</dbReference>
<dbReference type="OrthoDB" id="9810303at2"/>
<dbReference type="EMBL" id="CP015136">
    <property type="protein sequence ID" value="AMY12639.1"/>
    <property type="molecule type" value="Genomic_DNA"/>
</dbReference>
<dbReference type="SUPFAM" id="SSF53448">
    <property type="entry name" value="Nucleotide-diphospho-sugar transferases"/>
    <property type="match status" value="1"/>
</dbReference>
<sequence>MPETPARTPAGLSIFFPAYNDSGTIASMVVSALLAARALTPDHEVIVVNDGSKDGTPQILDELARMYPQVRIVHHQKNRGYGGALRSGFEAATKEYVFYTDGDAQYDPAEVALLWQRLGPDVDLVNGYKISRSDPFHRIIIGRLYHHAVKLLFGLGVRDVDCDFRLMRRSIFDTVTLTKNSGVICLEMMKKITDANFRIAEVPVHHYHRAYGKSQFFNFRRIFRTGLDVLRLWYVLVIRKAHLQASQAKG</sequence>
<evidence type="ECO:0000256" key="5">
    <source>
        <dbReference type="ARBA" id="ARBA00022985"/>
    </source>
</evidence>
<evidence type="ECO:0000313" key="9">
    <source>
        <dbReference type="EMBL" id="AMY12639.1"/>
    </source>
</evidence>
<evidence type="ECO:0000256" key="4">
    <source>
        <dbReference type="ARBA" id="ARBA00022692"/>
    </source>
</evidence>
<dbReference type="GO" id="GO:0099621">
    <property type="term" value="F:undecaprenyl-phosphate 4-deoxy-4-formamido-L-arabinose transferase activity"/>
    <property type="evidence" value="ECO:0007669"/>
    <property type="project" value="UniProtKB-EC"/>
</dbReference>
<reference evidence="9 10" key="1">
    <citation type="journal article" date="2016" name="Genome Announc.">
        <title>First Complete Genome Sequence of a Subdivision 6 Acidobacterium Strain.</title>
        <authorList>
            <person name="Huang S."/>
            <person name="Vieira S."/>
            <person name="Bunk B."/>
            <person name="Riedel T."/>
            <person name="Sproer C."/>
            <person name="Overmann J."/>
        </authorList>
    </citation>
    <scope>NUCLEOTIDE SEQUENCE [LARGE SCALE GENOMIC DNA]</scope>
    <source>
        <strain evidence="10">DSM 100886 HEG_-6_39</strain>
    </source>
</reference>
<keyword evidence="1" id="KW-1003">Cell membrane</keyword>
<dbReference type="PANTHER" id="PTHR48090">
    <property type="entry name" value="UNDECAPRENYL-PHOSPHATE 4-DEOXY-4-FORMAMIDO-L-ARABINOSE TRANSFERASE-RELATED"/>
    <property type="match status" value="1"/>
</dbReference>
<dbReference type="InterPro" id="IPR050256">
    <property type="entry name" value="Glycosyltransferase_2"/>
</dbReference>
<dbReference type="PANTHER" id="PTHR48090:SF3">
    <property type="entry name" value="UNDECAPRENYL-PHOSPHATE 4-DEOXY-4-FORMAMIDO-L-ARABINOSE TRANSFERASE"/>
    <property type="match status" value="1"/>
</dbReference>
<dbReference type="AlphaFoldDB" id="A0A143PXW7"/>
<name>A0A143PXW7_LUTPR</name>
<evidence type="ECO:0000256" key="2">
    <source>
        <dbReference type="ARBA" id="ARBA00022676"/>
    </source>
</evidence>
<dbReference type="RefSeq" id="WP_110174080.1">
    <property type="nucleotide sequence ID" value="NZ_CP015136.1"/>
</dbReference>
<proteinExistence type="predicted"/>
<evidence type="ECO:0000259" key="8">
    <source>
        <dbReference type="Pfam" id="PF00535"/>
    </source>
</evidence>
<dbReference type="STRING" id="1855912.LuPra_05920"/>
<keyword evidence="7" id="KW-0472">Membrane</keyword>
<dbReference type="Pfam" id="PF00535">
    <property type="entry name" value="Glycos_transf_2"/>
    <property type="match status" value="1"/>
</dbReference>
<keyword evidence="4" id="KW-0812">Transmembrane</keyword>
<organism evidence="9 10">
    <name type="scientific">Luteitalea pratensis</name>
    <dbReference type="NCBI Taxonomy" id="1855912"/>
    <lineage>
        <taxon>Bacteria</taxon>
        <taxon>Pseudomonadati</taxon>
        <taxon>Acidobacteriota</taxon>
        <taxon>Vicinamibacteria</taxon>
        <taxon>Vicinamibacterales</taxon>
        <taxon>Vicinamibacteraceae</taxon>
        <taxon>Luteitalea</taxon>
    </lineage>
</organism>
<feature type="domain" description="Glycosyltransferase 2-like" evidence="8">
    <location>
        <begin position="13"/>
        <end position="174"/>
    </location>
</feature>
<keyword evidence="6" id="KW-1133">Transmembrane helix</keyword>
<keyword evidence="2 9" id="KW-0328">Glycosyltransferase</keyword>
<dbReference type="Proteomes" id="UP000076079">
    <property type="component" value="Chromosome"/>
</dbReference>
<evidence type="ECO:0000256" key="3">
    <source>
        <dbReference type="ARBA" id="ARBA00022679"/>
    </source>
</evidence>
<keyword evidence="10" id="KW-1185">Reference proteome</keyword>